<protein>
    <submittedName>
        <fullName evidence="2">Uncharacterized protein</fullName>
    </submittedName>
</protein>
<gene>
    <name evidence="2" type="ORF">L596_025963</name>
</gene>
<dbReference type="EMBL" id="AZBU02000009">
    <property type="protein sequence ID" value="TKR65576.1"/>
    <property type="molecule type" value="Genomic_DNA"/>
</dbReference>
<evidence type="ECO:0000313" key="2">
    <source>
        <dbReference type="EMBL" id="TKR65576.1"/>
    </source>
</evidence>
<sequence length="173" mass="19874">MMEEAVAGREDEYPPRTPEQLVSEHITQRTKDIATWEDVEEVARSIPLIMDALRQVVEPLNKNNWQLKVLVQEEQSGTATQTKKSRGFRRRKFAEDSSILSQKDWIKLYKEDRAKCISLLLPNTSNRCTIPKSDVESHYKAIFSAPPALKYCELLRQTMGNLPDYSMVTKTAS</sequence>
<organism evidence="2 3">
    <name type="scientific">Steinernema carpocapsae</name>
    <name type="common">Entomopathogenic nematode</name>
    <dbReference type="NCBI Taxonomy" id="34508"/>
    <lineage>
        <taxon>Eukaryota</taxon>
        <taxon>Metazoa</taxon>
        <taxon>Ecdysozoa</taxon>
        <taxon>Nematoda</taxon>
        <taxon>Chromadorea</taxon>
        <taxon>Rhabditida</taxon>
        <taxon>Tylenchina</taxon>
        <taxon>Panagrolaimomorpha</taxon>
        <taxon>Strongyloidoidea</taxon>
        <taxon>Steinernematidae</taxon>
        <taxon>Steinernema</taxon>
    </lineage>
</organism>
<dbReference type="AlphaFoldDB" id="A0A4U5M9B5"/>
<keyword evidence="3" id="KW-1185">Reference proteome</keyword>
<reference evidence="2 3" key="1">
    <citation type="journal article" date="2015" name="Genome Biol.">
        <title>Comparative genomics of Steinernema reveals deeply conserved gene regulatory networks.</title>
        <authorList>
            <person name="Dillman A.R."/>
            <person name="Macchietto M."/>
            <person name="Porter C.F."/>
            <person name="Rogers A."/>
            <person name="Williams B."/>
            <person name="Antoshechkin I."/>
            <person name="Lee M.M."/>
            <person name="Goodwin Z."/>
            <person name="Lu X."/>
            <person name="Lewis E.E."/>
            <person name="Goodrich-Blair H."/>
            <person name="Stock S.P."/>
            <person name="Adams B.J."/>
            <person name="Sternberg P.W."/>
            <person name="Mortazavi A."/>
        </authorList>
    </citation>
    <scope>NUCLEOTIDE SEQUENCE [LARGE SCALE GENOMIC DNA]</scope>
    <source>
        <strain evidence="2 3">ALL</strain>
    </source>
</reference>
<evidence type="ECO:0000256" key="1">
    <source>
        <dbReference type="SAM" id="MobiDB-lite"/>
    </source>
</evidence>
<comment type="caution">
    <text evidence="2">The sequence shown here is derived from an EMBL/GenBank/DDBJ whole genome shotgun (WGS) entry which is preliminary data.</text>
</comment>
<evidence type="ECO:0000313" key="3">
    <source>
        <dbReference type="Proteomes" id="UP000298663"/>
    </source>
</evidence>
<accession>A0A4U5M9B5</accession>
<proteinExistence type="predicted"/>
<reference evidence="2 3" key="2">
    <citation type="journal article" date="2019" name="G3 (Bethesda)">
        <title>Hybrid Assembly of the Genome of the Entomopathogenic Nematode Steinernema carpocapsae Identifies the X-Chromosome.</title>
        <authorList>
            <person name="Serra L."/>
            <person name="Macchietto M."/>
            <person name="Macias-Munoz A."/>
            <person name="McGill C.J."/>
            <person name="Rodriguez I.M."/>
            <person name="Rodriguez B."/>
            <person name="Murad R."/>
            <person name="Mortazavi A."/>
        </authorList>
    </citation>
    <scope>NUCLEOTIDE SEQUENCE [LARGE SCALE GENOMIC DNA]</scope>
    <source>
        <strain evidence="2 3">ALL</strain>
    </source>
</reference>
<feature type="compositionally biased region" description="Basic and acidic residues" evidence="1">
    <location>
        <begin position="1"/>
        <end position="14"/>
    </location>
</feature>
<dbReference type="Proteomes" id="UP000298663">
    <property type="component" value="Unassembled WGS sequence"/>
</dbReference>
<name>A0A4U5M9B5_STECR</name>
<feature type="region of interest" description="Disordered" evidence="1">
    <location>
        <begin position="1"/>
        <end position="22"/>
    </location>
</feature>